<evidence type="ECO:0000259" key="1">
    <source>
        <dbReference type="Pfam" id="PF05899"/>
    </source>
</evidence>
<dbReference type="Proteomes" id="UP000632138">
    <property type="component" value="Unassembled WGS sequence"/>
</dbReference>
<sequence>MSPLPYLDGEHVRRGELPVEISMEPIVSGVPFAYEIVVSDDADGFFAVWACDAGVYPRVKDKRGSFMYILEGDATITDQDGTQHLLTADSVIVLPYGWTGQWDIRETIRKVYVHTTPVPPFRDGVQPSAFLGAEGVLGSLPEVVFDGPDGQCLVRDVPIGDHTLSKSFLFVMSGAGSIDGRALGEGDVLAVPTGVLTVTAPMRLFEVIIKENRHDR</sequence>
<evidence type="ECO:0000313" key="3">
    <source>
        <dbReference type="Proteomes" id="UP000632138"/>
    </source>
</evidence>
<reference evidence="2 3" key="1">
    <citation type="submission" date="2021-01" db="EMBL/GenBank/DDBJ databases">
        <title>Actinoplanes sp. nov. LDG1-06 isolated from lichen.</title>
        <authorList>
            <person name="Saeng-In P."/>
            <person name="Phongsopitanun W."/>
            <person name="Kanchanasin P."/>
            <person name="Yuki M."/>
            <person name="Kudo T."/>
            <person name="Ohkuma M."/>
            <person name="Tanasupawat S."/>
        </authorList>
    </citation>
    <scope>NUCLEOTIDE SEQUENCE [LARGE SCALE GENOMIC DNA]</scope>
    <source>
        <strain evidence="2 3">LDG1-06</strain>
    </source>
</reference>
<dbReference type="Gene3D" id="2.60.120.10">
    <property type="entry name" value="Jelly Rolls"/>
    <property type="match status" value="1"/>
</dbReference>
<dbReference type="RefSeq" id="WP_203379373.1">
    <property type="nucleotide sequence ID" value="NZ_JAENHP010000010.1"/>
</dbReference>
<comment type="caution">
    <text evidence="2">The sequence shown here is derived from an EMBL/GenBank/DDBJ whole genome shotgun (WGS) entry which is preliminary data.</text>
</comment>
<proteinExistence type="predicted"/>
<accession>A0ABS2AHR6</accession>
<dbReference type="Pfam" id="PF05899">
    <property type="entry name" value="Cupin_3"/>
    <property type="match status" value="1"/>
</dbReference>
<organism evidence="2 3">
    <name type="scientific">Paractinoplanes ovalisporus</name>
    <dbReference type="NCBI Taxonomy" id="2810368"/>
    <lineage>
        <taxon>Bacteria</taxon>
        <taxon>Bacillati</taxon>
        <taxon>Actinomycetota</taxon>
        <taxon>Actinomycetes</taxon>
        <taxon>Micromonosporales</taxon>
        <taxon>Micromonosporaceae</taxon>
        <taxon>Paractinoplanes</taxon>
    </lineage>
</organism>
<gene>
    <name evidence="2" type="ORF">JIG36_27900</name>
</gene>
<name>A0ABS2AHR6_9ACTN</name>
<dbReference type="InterPro" id="IPR011051">
    <property type="entry name" value="RmlC_Cupin_sf"/>
</dbReference>
<dbReference type="EMBL" id="JAENHP010000010">
    <property type="protein sequence ID" value="MBM2619382.1"/>
    <property type="molecule type" value="Genomic_DNA"/>
</dbReference>
<dbReference type="PANTHER" id="PTHR40943">
    <property type="entry name" value="CYTOPLASMIC PROTEIN-RELATED"/>
    <property type="match status" value="1"/>
</dbReference>
<dbReference type="InterPro" id="IPR014710">
    <property type="entry name" value="RmlC-like_jellyroll"/>
</dbReference>
<feature type="domain" description="(S)-ureidoglycine aminohydrolase cupin" evidence="1">
    <location>
        <begin position="47"/>
        <end position="112"/>
    </location>
</feature>
<keyword evidence="3" id="KW-1185">Reference proteome</keyword>
<protein>
    <submittedName>
        <fullName evidence="2">DUF861 domain-containing protein</fullName>
    </submittedName>
</protein>
<dbReference type="PANTHER" id="PTHR40943:SF1">
    <property type="entry name" value="CYTOPLASMIC PROTEIN"/>
    <property type="match status" value="1"/>
</dbReference>
<dbReference type="InterPro" id="IPR008579">
    <property type="entry name" value="UGlyAH_Cupin_dom"/>
</dbReference>
<evidence type="ECO:0000313" key="2">
    <source>
        <dbReference type="EMBL" id="MBM2619382.1"/>
    </source>
</evidence>
<dbReference type="SUPFAM" id="SSF51182">
    <property type="entry name" value="RmlC-like cupins"/>
    <property type="match status" value="1"/>
</dbReference>